<dbReference type="EMBL" id="JAFCIX010000330">
    <property type="protein sequence ID" value="KAH6594714.1"/>
    <property type="molecule type" value="Genomic_DNA"/>
</dbReference>
<accession>A0ABQ8FBC9</accession>
<sequence>MKMPVEVFPEWVCEVLSLPQKEYLEAYTQIEDCLQLYIAHQDPKIRLATLRLVAYRNITPYEGWSKRCDLVAGFLHSCLEARADLVTVHAAVNSLRTLGRCAVQADKQNNRTASKLMANSSSFNPDQHGYVETFIRYLEGFIVEKSCCTDPFDTLLLIINISDYILGFDARKSPKTVDCLIDLIANCPFEVIRLKAGSLIDIHKIPISQEMAHSLASQAAEMMCGMKTLFRLQAASIWRLLYPRYAVAINFSTDISILEYASKEDRMHAWIKPLSHLLLVQVESVEDNDMLDLVSNGKTIHGILEALQVVFEYEQNSSLADKETMESVLAVVYRAMDFSTTYISRHTSENEDFIPEENVHEIGARYDPNAIAYGCFWRSVKCCAAILSLHSHLVTKLSAQPIHADSGFDLGYGVECRKRSLQKLVHVLLSVRHWGISQHLIKYFQIMCHDALGVNDISGLENLLMYIMRDHNSESDENYKAARQDARYIGQPRITVAILGCLPPKLQCEAISSIFDQFQKWDLLDSDGTVRENIISTLRVIIQDGKLGPTLPLWDIMEKTSRLVIDVKSFAWRSNLVLLFTSTVKRLFSKSSLASPFGIASKTIAHVNLTIKNAMSLLQHREDASVEASLHPALVMLLEFKNLKLSELDLLGQIQVLKTQLLQLCFIFKLGPLRLAAARALCTITSKEDSAAVLQEALDLYSTSRKLANQMHALLTLFSLLTPGDGDIIRKKESFASLMDTMWVDVIDISFRDTILFTKRFCSSARSLDRILVMLDSQLLKPPHDMKEFILEGVNTGRGSWFLSLKDTPLLSPDEQCKVILATVSDISNNLHVSEIQTLADYLNKNLHVLKEHDILYLWDVLVSLFTDRQLVNNSIKLSIARLLCSILTQLQSSKELNLIQQCTTLSDLVSQYDFKDISGLIDTCMTAFSKELVQWLATTHTRCFLSIVTSPHTHHSPGHFAHCLNLSQVPVLTHVSRMLLIEHAFMNAEAHITIAETLLESLVTLLCQEALLNSDFLWRCKWLKKCLDSKTINDCAEKLLNRLSVQLWESIEEAISNTQRSIASLKHWQISSMPSIPVQIALVWSIVHLAWLSTDTEQRHHRQKVILEGKGMFLLSYCVYLSISDRI</sequence>
<evidence type="ECO:0000313" key="2">
    <source>
        <dbReference type="Proteomes" id="UP001648503"/>
    </source>
</evidence>
<gene>
    <name evidence="1" type="ORF">BASA50_006390</name>
</gene>
<comment type="caution">
    <text evidence="1">The sequence shown here is derived from an EMBL/GenBank/DDBJ whole genome shotgun (WGS) entry which is preliminary data.</text>
</comment>
<keyword evidence="2" id="KW-1185">Reference proteome</keyword>
<evidence type="ECO:0000313" key="1">
    <source>
        <dbReference type="EMBL" id="KAH6594714.1"/>
    </source>
</evidence>
<dbReference type="Proteomes" id="UP001648503">
    <property type="component" value="Unassembled WGS sequence"/>
</dbReference>
<name>A0ABQ8FBC9_9FUNG</name>
<organism evidence="1 2">
    <name type="scientific">Batrachochytrium salamandrivorans</name>
    <dbReference type="NCBI Taxonomy" id="1357716"/>
    <lineage>
        <taxon>Eukaryota</taxon>
        <taxon>Fungi</taxon>
        <taxon>Fungi incertae sedis</taxon>
        <taxon>Chytridiomycota</taxon>
        <taxon>Chytridiomycota incertae sedis</taxon>
        <taxon>Chytridiomycetes</taxon>
        <taxon>Rhizophydiales</taxon>
        <taxon>Rhizophydiales incertae sedis</taxon>
        <taxon>Batrachochytrium</taxon>
    </lineage>
</organism>
<protein>
    <recommendedName>
        <fullName evidence="3">DUF2428 domain-containing protein</fullName>
    </recommendedName>
</protein>
<reference evidence="1 2" key="1">
    <citation type="submission" date="2021-02" db="EMBL/GenBank/DDBJ databases">
        <title>Variation within the Batrachochytrium salamandrivorans European outbreak.</title>
        <authorList>
            <person name="Kelly M."/>
            <person name="Pasmans F."/>
            <person name="Shea T.P."/>
            <person name="Munoz J.F."/>
            <person name="Carranza S."/>
            <person name="Cuomo C.A."/>
            <person name="Martel A."/>
        </authorList>
    </citation>
    <scope>NUCLEOTIDE SEQUENCE [LARGE SCALE GENOMIC DNA]</scope>
    <source>
        <strain evidence="1 2">AMFP18/2</strain>
    </source>
</reference>
<evidence type="ECO:0008006" key="3">
    <source>
        <dbReference type="Google" id="ProtNLM"/>
    </source>
</evidence>
<proteinExistence type="predicted"/>